<name>A0A3P3TA00_9BACL</name>
<evidence type="ECO:0000313" key="2">
    <source>
        <dbReference type="Proteomes" id="UP000267017"/>
    </source>
</evidence>
<gene>
    <name evidence="1" type="ORF">EHV15_35420</name>
</gene>
<dbReference type="Pfam" id="PF11213">
    <property type="entry name" value="DUF3006"/>
    <property type="match status" value="1"/>
</dbReference>
<dbReference type="AlphaFoldDB" id="A0A3P3TA00"/>
<keyword evidence="2" id="KW-1185">Reference proteome</keyword>
<dbReference type="OrthoDB" id="164847at2"/>
<proteinExistence type="predicted"/>
<dbReference type="EMBL" id="RRCN01000002">
    <property type="protein sequence ID" value="RRJ54866.1"/>
    <property type="molecule type" value="Genomic_DNA"/>
</dbReference>
<comment type="caution">
    <text evidence="1">The sequence shown here is derived from an EMBL/GenBank/DDBJ whole genome shotgun (WGS) entry which is preliminary data.</text>
</comment>
<organism evidence="1 2">
    <name type="scientific">Paenibacillus oralis</name>
    <dbReference type="NCBI Taxonomy" id="2490856"/>
    <lineage>
        <taxon>Bacteria</taxon>
        <taxon>Bacillati</taxon>
        <taxon>Bacillota</taxon>
        <taxon>Bacilli</taxon>
        <taxon>Bacillales</taxon>
        <taxon>Paenibacillaceae</taxon>
        <taxon>Paenibacillus</taxon>
    </lineage>
</organism>
<accession>A0A3P3TA00</accession>
<sequence length="78" mass="9164">MGVFKKVKKGIVDRFENEFVVIEFEGSHTKDIPRVMVSPEVAHGDVVELHDGIWQPNRVETEKRRQKIKELEDELFED</sequence>
<evidence type="ECO:0000313" key="1">
    <source>
        <dbReference type="EMBL" id="RRJ54866.1"/>
    </source>
</evidence>
<reference evidence="1 2" key="1">
    <citation type="submission" date="2018-11" db="EMBL/GenBank/DDBJ databases">
        <title>Genome sequencing of Paenibacillus sp. KCOM 3021 (= ChDC PVNT-B20).</title>
        <authorList>
            <person name="Kook J.-K."/>
            <person name="Park S.-N."/>
            <person name="Lim Y.K."/>
        </authorList>
    </citation>
    <scope>NUCLEOTIDE SEQUENCE [LARGE SCALE GENOMIC DNA]</scope>
    <source>
        <strain evidence="1 2">KCOM 3021</strain>
    </source>
</reference>
<protein>
    <submittedName>
        <fullName evidence="1">DUF3006 domain-containing protein</fullName>
    </submittedName>
</protein>
<dbReference type="Proteomes" id="UP000267017">
    <property type="component" value="Unassembled WGS sequence"/>
</dbReference>
<dbReference type="InterPro" id="IPR021377">
    <property type="entry name" value="DUF3006"/>
</dbReference>